<dbReference type="EMBL" id="BMPI01000009">
    <property type="protein sequence ID" value="GGM22003.1"/>
    <property type="molecule type" value="Genomic_DNA"/>
</dbReference>
<dbReference type="RefSeq" id="WP_190249841.1">
    <property type="nucleotide sequence ID" value="NZ_BMPI01000009.1"/>
</dbReference>
<keyword evidence="1" id="KW-1133">Transmembrane helix</keyword>
<dbReference type="Proteomes" id="UP000642070">
    <property type="component" value="Unassembled WGS sequence"/>
</dbReference>
<proteinExistence type="predicted"/>
<protein>
    <submittedName>
        <fullName evidence="2">Uncharacterized protein</fullName>
    </submittedName>
</protein>
<keyword evidence="1" id="KW-0812">Transmembrane</keyword>
<evidence type="ECO:0000313" key="3">
    <source>
        <dbReference type="Proteomes" id="UP000642070"/>
    </source>
</evidence>
<evidence type="ECO:0000256" key="1">
    <source>
        <dbReference type="SAM" id="Phobius"/>
    </source>
</evidence>
<reference evidence="2" key="2">
    <citation type="submission" date="2020-09" db="EMBL/GenBank/DDBJ databases">
        <authorList>
            <person name="Sun Q."/>
            <person name="Ohkuma M."/>
        </authorList>
    </citation>
    <scope>NUCLEOTIDE SEQUENCE</scope>
    <source>
        <strain evidence="2">JCM 19831</strain>
    </source>
</reference>
<feature type="transmembrane region" description="Helical" evidence="1">
    <location>
        <begin position="58"/>
        <end position="77"/>
    </location>
</feature>
<sequence length="113" mass="11672">MAAVLRALLVLQAAFALTATLGMVALMAFDPAYAVVPALAATALFALAALLPRRWALWTVLGLEGVALCGVWLQQVAALLPQLGSTVNLTALLTTIALPAVVLALTLRLLAAR</sequence>
<accession>A0A917WQU4</accession>
<comment type="caution">
    <text evidence="2">The sequence shown here is derived from an EMBL/GenBank/DDBJ whole genome shotgun (WGS) entry which is preliminary data.</text>
</comment>
<gene>
    <name evidence="2" type="ORF">GCM10007977_023940</name>
</gene>
<organism evidence="2 3">
    <name type="scientific">Dactylosporangium sucinum</name>
    <dbReference type="NCBI Taxonomy" id="1424081"/>
    <lineage>
        <taxon>Bacteria</taxon>
        <taxon>Bacillati</taxon>
        <taxon>Actinomycetota</taxon>
        <taxon>Actinomycetes</taxon>
        <taxon>Micromonosporales</taxon>
        <taxon>Micromonosporaceae</taxon>
        <taxon>Dactylosporangium</taxon>
    </lineage>
</organism>
<reference evidence="2" key="1">
    <citation type="journal article" date="2014" name="Int. J. Syst. Evol. Microbiol.">
        <title>Complete genome sequence of Corynebacterium casei LMG S-19264T (=DSM 44701T), isolated from a smear-ripened cheese.</title>
        <authorList>
            <consortium name="US DOE Joint Genome Institute (JGI-PGF)"/>
            <person name="Walter F."/>
            <person name="Albersmeier A."/>
            <person name="Kalinowski J."/>
            <person name="Ruckert C."/>
        </authorList>
    </citation>
    <scope>NUCLEOTIDE SEQUENCE</scope>
    <source>
        <strain evidence="2">JCM 19831</strain>
    </source>
</reference>
<dbReference type="AlphaFoldDB" id="A0A917WQU4"/>
<keyword evidence="1" id="KW-0472">Membrane</keyword>
<feature type="transmembrane region" description="Helical" evidence="1">
    <location>
        <begin position="32"/>
        <end position="51"/>
    </location>
</feature>
<evidence type="ECO:0000313" key="2">
    <source>
        <dbReference type="EMBL" id="GGM22003.1"/>
    </source>
</evidence>
<feature type="transmembrane region" description="Helical" evidence="1">
    <location>
        <begin position="89"/>
        <end position="111"/>
    </location>
</feature>
<keyword evidence="3" id="KW-1185">Reference proteome</keyword>
<name>A0A917WQU4_9ACTN</name>